<dbReference type="PANTHER" id="PTHR44267:SF1">
    <property type="entry name" value="WD REPEAT-CONTAINING PROTEIN 43"/>
    <property type="match status" value="1"/>
</dbReference>
<comment type="caution">
    <text evidence="4">The sequence shown here is derived from an EMBL/GenBank/DDBJ whole genome shotgun (WGS) entry which is preliminary data.</text>
</comment>
<dbReference type="GO" id="GO:0005730">
    <property type="term" value="C:nucleolus"/>
    <property type="evidence" value="ECO:0007669"/>
    <property type="project" value="TreeGrafter"/>
</dbReference>
<accession>A0A836IB53</accession>
<evidence type="ECO:0000313" key="4">
    <source>
        <dbReference type="EMBL" id="KAG5501887.1"/>
    </source>
</evidence>
<dbReference type="EMBL" id="JAFJZO010000026">
    <property type="protein sequence ID" value="KAG5501887.1"/>
    <property type="molecule type" value="Genomic_DNA"/>
</dbReference>
<name>A0A836IB53_9TRYP</name>
<dbReference type="AlphaFoldDB" id="A0A836IB53"/>
<gene>
    <name evidence="4" type="ORF">JKF63_04157</name>
</gene>
<keyword evidence="5" id="KW-1185">Reference proteome</keyword>
<feature type="compositionally biased region" description="Basic and acidic residues" evidence="3">
    <location>
        <begin position="1172"/>
        <end position="1182"/>
    </location>
</feature>
<evidence type="ECO:0000256" key="1">
    <source>
        <dbReference type="ARBA" id="ARBA00004123"/>
    </source>
</evidence>
<sequence length="1199" mass="127490">MTEKSLLLKCDFAGHYFIVGTDFPAARVFDTATSSLAAVVELPLRSRTVSLAALTLTSVAICEANEETSATVSRVNSNATARHHSEALLDDKVTTYYAAVGLSNGTVILHDVRRDVQLGHVQVSETQQSIVSLQICSGYAFCLAANYMLYVLSVENASAGPCLRLRVQPDASSIAVTTLNALDTPGATTTPNAQTPTASHRVFRVLVAGPTNALYEMRVLASHPNNGRHRAMAGSATANVEDTPQIHTTKLLAFPSQGTSAEFAWVSNVIPSAVCTGSGGGASDTPASLPAITASAQDGVVRVWDVQYTPSLSSAAAPLLTTTLDTTTASSTAVVARCRRTLLCGQRMLNVCVLPNANNGTRKGNYVMVTTLTGSVLLWSLGDCILPPVVEPVPLKPDVVLVSAVAAGRLLFGTLRPASGVPTHVTASGNPLRALEMTLLRGRFALPMFETKNIGDAVDQASCTAATPPSVPEVTGDAAAGPKQKAKAVTTNVANARRTALATLALGMAGTNASAITVVELPLNTTHASLLANQRDAEYLLQHTTDTTTSAFVVMDTVWAAHQRQVAAKANQSMTDAFKAPQLYHAKSIQCLPVKQYTLEQRLQQVARDEAAAAARRRQLAAGSAAAAKGASDTDNALEQLQIGAAETGRSVVSHHALGLATVPLYQALHANDTAAVMDLLNMTARSAEGMRATVLSLQLPYCLQLLHLISERLGMCSKAVEKVAPPSESDVGHITESPVATAKSEQASHAGGAHSDSTTADAASAQPADENVSSVSGTALRGGGAAFSIRSSLVEWIDAIVHYRGTELLAVQRDWDAREAADETREATRPTVASPPKDFLAPILHHYESLCSQYDKLAVLYGRLSIFKSVRPSQKNDFTNIPRKCLSSNLEMGRPVPAVNGGLVTSSTSSKRHLHLAGRSSVVDDDIIFPVMFKESRSRSGHRVVRVRSKLEIEKKRRQRKNRDAALHKHARALAQKQLGGAKPGHSILDDDSDVKRGVGLGSLDVMDQIMLNEMGGKNGNVDLDALEAMDLGDDASDEDMMSDGSFDGEEEETGGSGDEEEAKSPIADGSKRKKARGDTAVFDEMLADARDGENSDEDYNEALDSSEAEFSSASDDEVDSDLADDDDDEDEESDADTEGSDVDDEQGESRDDVKAQTSDDDDDDDDGMDENMKELLSHNEDDGDRTDRRKTKKVRLD</sequence>
<feature type="compositionally biased region" description="Basic residues" evidence="3">
    <location>
        <begin position="1190"/>
        <end position="1199"/>
    </location>
</feature>
<feature type="region of interest" description="Disordered" evidence="3">
    <location>
        <begin position="740"/>
        <end position="778"/>
    </location>
</feature>
<dbReference type="InterPro" id="IPR036322">
    <property type="entry name" value="WD40_repeat_dom_sf"/>
</dbReference>
<feature type="compositionally biased region" description="Acidic residues" evidence="3">
    <location>
        <begin position="1160"/>
        <end position="1171"/>
    </location>
</feature>
<keyword evidence="2" id="KW-0539">Nucleus</keyword>
<organism evidence="4 5">
    <name type="scientific">Porcisia hertigi</name>
    <dbReference type="NCBI Taxonomy" id="2761500"/>
    <lineage>
        <taxon>Eukaryota</taxon>
        <taxon>Discoba</taxon>
        <taxon>Euglenozoa</taxon>
        <taxon>Kinetoplastea</taxon>
        <taxon>Metakinetoplastina</taxon>
        <taxon>Trypanosomatida</taxon>
        <taxon>Trypanosomatidae</taxon>
        <taxon>Leishmaniinae</taxon>
        <taxon>Porcisia</taxon>
    </lineage>
</organism>
<proteinExistence type="predicted"/>
<protein>
    <submittedName>
        <fullName evidence="4">Uncharacterized protein</fullName>
    </submittedName>
</protein>
<evidence type="ECO:0000256" key="2">
    <source>
        <dbReference type="ARBA" id="ARBA00023242"/>
    </source>
</evidence>
<dbReference type="GO" id="GO:0000462">
    <property type="term" value="P:maturation of SSU-rRNA from tricistronic rRNA transcript (SSU-rRNA, 5.8S rRNA, LSU-rRNA)"/>
    <property type="evidence" value="ECO:0007669"/>
    <property type="project" value="TreeGrafter"/>
</dbReference>
<evidence type="ECO:0000256" key="3">
    <source>
        <dbReference type="SAM" id="MobiDB-lite"/>
    </source>
</evidence>
<dbReference type="RefSeq" id="XP_067756334.1">
    <property type="nucleotide sequence ID" value="XM_067900150.1"/>
</dbReference>
<dbReference type="Proteomes" id="UP000674318">
    <property type="component" value="Unassembled WGS sequence"/>
</dbReference>
<dbReference type="InterPro" id="IPR052414">
    <property type="entry name" value="U3_snoRNA-assoc_WDR"/>
</dbReference>
<reference evidence="4 5" key="1">
    <citation type="submission" date="2021-02" db="EMBL/GenBank/DDBJ databases">
        <title>Porcisia hertigi Genome sequencing and assembly.</title>
        <authorList>
            <person name="Almutairi H."/>
            <person name="Gatherer D."/>
        </authorList>
    </citation>
    <scope>NUCLEOTIDE SEQUENCE [LARGE SCALE GENOMIC DNA]</scope>
    <source>
        <strain evidence="4 5">C119</strain>
    </source>
</reference>
<dbReference type="KEGG" id="phet:94290227"/>
<feature type="compositionally biased region" description="Low complexity" evidence="3">
    <location>
        <begin position="754"/>
        <end position="770"/>
    </location>
</feature>
<dbReference type="OrthoDB" id="273492at2759"/>
<comment type="subcellular location">
    <subcellularLocation>
        <location evidence="1">Nucleus</location>
    </subcellularLocation>
</comment>
<dbReference type="GeneID" id="94290227"/>
<feature type="compositionally biased region" description="Acidic residues" evidence="3">
    <location>
        <begin position="1096"/>
        <end position="1109"/>
    </location>
</feature>
<dbReference type="PANTHER" id="PTHR44267">
    <property type="entry name" value="WD REPEAT-CONTAINING PROTEIN 43"/>
    <property type="match status" value="1"/>
</dbReference>
<feature type="compositionally biased region" description="Acidic residues" evidence="3">
    <location>
        <begin position="1036"/>
        <end position="1063"/>
    </location>
</feature>
<feature type="region of interest" description="Disordered" evidence="3">
    <location>
        <begin position="1036"/>
        <end position="1199"/>
    </location>
</feature>
<dbReference type="SUPFAM" id="SSF50978">
    <property type="entry name" value="WD40 repeat-like"/>
    <property type="match status" value="1"/>
</dbReference>
<evidence type="ECO:0000313" key="5">
    <source>
        <dbReference type="Proteomes" id="UP000674318"/>
    </source>
</evidence>
<feature type="compositionally biased region" description="Acidic residues" evidence="3">
    <location>
        <begin position="1116"/>
        <end position="1148"/>
    </location>
</feature>